<sequence length="139" mass="15540">MFNRVLVVYDGSPGAKRALNSGLKLAKMVGSECHLVKLLKKPEHVSDIKAFHQEAAGELTFVEKESDRPRFLTSLAGFDLPTHTIAGESCEELKNFVQKGMFDLVVVTPRKDNMIKDIFFGSYVEKLLRKSDISVLVVQ</sequence>
<dbReference type="InterPro" id="IPR006015">
    <property type="entry name" value="Universal_stress_UspA"/>
</dbReference>
<name>A0A9X4JWJ2_9FIRM</name>
<evidence type="ECO:0000259" key="2">
    <source>
        <dbReference type="Pfam" id="PF00582"/>
    </source>
</evidence>
<gene>
    <name evidence="3" type="ORF">L7E55_13960</name>
</gene>
<dbReference type="SUPFAM" id="SSF52402">
    <property type="entry name" value="Adenine nucleotide alpha hydrolases-like"/>
    <property type="match status" value="1"/>
</dbReference>
<comment type="similarity">
    <text evidence="1">Belongs to the universal stress protein A family.</text>
</comment>
<dbReference type="AlphaFoldDB" id="A0A9X4JWJ2"/>
<dbReference type="Gene3D" id="3.40.50.620">
    <property type="entry name" value="HUPs"/>
    <property type="match status" value="1"/>
</dbReference>
<protein>
    <submittedName>
        <fullName evidence="3">Universal stress protein</fullName>
    </submittedName>
</protein>
<comment type="caution">
    <text evidence="3">The sequence shown here is derived from an EMBL/GenBank/DDBJ whole genome shotgun (WGS) entry which is preliminary data.</text>
</comment>
<dbReference type="EMBL" id="JAKOAV010000031">
    <property type="protein sequence ID" value="MDF9409447.1"/>
    <property type="molecule type" value="Genomic_DNA"/>
</dbReference>
<dbReference type="InterPro" id="IPR014729">
    <property type="entry name" value="Rossmann-like_a/b/a_fold"/>
</dbReference>
<proteinExistence type="inferred from homology"/>
<keyword evidence="4" id="KW-1185">Reference proteome</keyword>
<dbReference type="Pfam" id="PF00582">
    <property type="entry name" value="Usp"/>
    <property type="match status" value="1"/>
</dbReference>
<evidence type="ECO:0000313" key="4">
    <source>
        <dbReference type="Proteomes" id="UP001154312"/>
    </source>
</evidence>
<dbReference type="InterPro" id="IPR006016">
    <property type="entry name" value="UspA"/>
</dbReference>
<reference evidence="3" key="1">
    <citation type="submission" date="2022-02" db="EMBL/GenBank/DDBJ databases">
        <authorList>
            <person name="Leng L."/>
        </authorList>
    </citation>
    <scope>NUCLEOTIDE SEQUENCE</scope>
    <source>
        <strain evidence="3">JI</strain>
    </source>
</reference>
<feature type="domain" description="UspA" evidence="2">
    <location>
        <begin position="1"/>
        <end position="138"/>
    </location>
</feature>
<dbReference type="CDD" id="cd00293">
    <property type="entry name" value="USP-like"/>
    <property type="match status" value="1"/>
</dbReference>
<dbReference type="RefSeq" id="WP_277444913.1">
    <property type="nucleotide sequence ID" value="NZ_JAKOAV010000031.1"/>
</dbReference>
<dbReference type="PRINTS" id="PR01438">
    <property type="entry name" value="UNVRSLSTRESS"/>
</dbReference>
<accession>A0A9X4JWJ2</accession>
<evidence type="ECO:0000313" key="3">
    <source>
        <dbReference type="EMBL" id="MDF9409447.1"/>
    </source>
</evidence>
<evidence type="ECO:0000256" key="1">
    <source>
        <dbReference type="ARBA" id="ARBA00008791"/>
    </source>
</evidence>
<organism evidence="3 4">
    <name type="scientific">Pelotomaculum isophthalicicum JI</name>
    <dbReference type="NCBI Taxonomy" id="947010"/>
    <lineage>
        <taxon>Bacteria</taxon>
        <taxon>Bacillati</taxon>
        <taxon>Bacillota</taxon>
        <taxon>Clostridia</taxon>
        <taxon>Eubacteriales</taxon>
        <taxon>Desulfotomaculaceae</taxon>
        <taxon>Pelotomaculum</taxon>
    </lineage>
</organism>
<dbReference type="Proteomes" id="UP001154312">
    <property type="component" value="Unassembled WGS sequence"/>
</dbReference>